<dbReference type="AlphaFoldDB" id="F4L2Z7"/>
<evidence type="ECO:0000256" key="5">
    <source>
        <dbReference type="ARBA" id="ARBA00022840"/>
    </source>
</evidence>
<dbReference type="Proteomes" id="UP000008461">
    <property type="component" value="Chromosome"/>
</dbReference>
<evidence type="ECO:0000256" key="2">
    <source>
        <dbReference type="ARBA" id="ARBA00022679"/>
    </source>
</evidence>
<dbReference type="InterPro" id="IPR000890">
    <property type="entry name" value="Aliphatic_acid_kin_short-chain"/>
</dbReference>
<dbReference type="InterPro" id="IPR023865">
    <property type="entry name" value="Aliphatic_acid_kinase_CS"/>
</dbReference>
<dbReference type="OrthoDB" id="9802453at2"/>
<dbReference type="GO" id="GO:0005524">
    <property type="term" value="F:ATP binding"/>
    <property type="evidence" value="ECO:0007669"/>
    <property type="project" value="UniProtKB-KW"/>
</dbReference>
<keyword evidence="4 6" id="KW-0418">Kinase</keyword>
<reference evidence="6 7" key="1">
    <citation type="journal article" date="2011" name="Stand. Genomic Sci.">
        <title>Complete genome sequence of Haliscomenobacter hydrossis type strain (O).</title>
        <authorList>
            <consortium name="US DOE Joint Genome Institute (JGI-PGF)"/>
            <person name="Daligault H."/>
            <person name="Lapidus A."/>
            <person name="Zeytun A."/>
            <person name="Nolan M."/>
            <person name="Lucas S."/>
            <person name="Del Rio T.G."/>
            <person name="Tice H."/>
            <person name="Cheng J.F."/>
            <person name="Tapia R."/>
            <person name="Han C."/>
            <person name="Goodwin L."/>
            <person name="Pitluck S."/>
            <person name="Liolios K."/>
            <person name="Pagani I."/>
            <person name="Ivanova N."/>
            <person name="Huntemann M."/>
            <person name="Mavromatis K."/>
            <person name="Mikhailova N."/>
            <person name="Pati A."/>
            <person name="Chen A."/>
            <person name="Palaniappan K."/>
            <person name="Land M."/>
            <person name="Hauser L."/>
            <person name="Brambilla E.M."/>
            <person name="Rohde M."/>
            <person name="Verbarg S."/>
            <person name="Goker M."/>
            <person name="Bristow J."/>
            <person name="Eisen J.A."/>
            <person name="Markowitz V."/>
            <person name="Hugenholtz P."/>
            <person name="Kyrpides N.C."/>
            <person name="Klenk H.P."/>
            <person name="Woyke T."/>
        </authorList>
    </citation>
    <scope>NUCLEOTIDE SEQUENCE [LARGE SCALE GENOMIC DNA]</scope>
    <source>
        <strain evidence="7">ATCC 27775 / DSM 1100 / LMG 10767 / O</strain>
    </source>
</reference>
<dbReference type="HOGENOM" id="CLU_2219432_0_0_10"/>
<dbReference type="PANTHER" id="PTHR21060">
    <property type="entry name" value="ACETATE KINASE"/>
    <property type="match status" value="1"/>
</dbReference>
<accession>F4L2Z7</accession>
<protein>
    <submittedName>
        <fullName evidence="6">Acetate and butyrate kinase</fullName>
    </submittedName>
</protein>
<dbReference type="EMBL" id="CP002691">
    <property type="protein sequence ID" value="AEE49677.1"/>
    <property type="molecule type" value="Genomic_DNA"/>
</dbReference>
<dbReference type="Pfam" id="PF00871">
    <property type="entry name" value="Acetate_kinase"/>
    <property type="match status" value="1"/>
</dbReference>
<evidence type="ECO:0000313" key="7">
    <source>
        <dbReference type="Proteomes" id="UP000008461"/>
    </source>
</evidence>
<dbReference type="SUPFAM" id="SSF53067">
    <property type="entry name" value="Actin-like ATPase domain"/>
    <property type="match status" value="1"/>
</dbReference>
<dbReference type="eggNOG" id="COG0282">
    <property type="taxonomic scope" value="Bacteria"/>
</dbReference>
<comment type="similarity">
    <text evidence="1">Belongs to the acetokinase family.</text>
</comment>
<dbReference type="GO" id="GO:0008776">
    <property type="term" value="F:acetate kinase activity"/>
    <property type="evidence" value="ECO:0007669"/>
    <property type="project" value="TreeGrafter"/>
</dbReference>
<dbReference type="GO" id="GO:0006083">
    <property type="term" value="P:acetate metabolic process"/>
    <property type="evidence" value="ECO:0007669"/>
    <property type="project" value="TreeGrafter"/>
</dbReference>
<name>F4L2Z7_HALH1</name>
<dbReference type="Gene3D" id="3.30.420.40">
    <property type="match status" value="1"/>
</dbReference>
<dbReference type="PANTHER" id="PTHR21060:SF15">
    <property type="entry name" value="ACETATE KINASE-RELATED"/>
    <property type="match status" value="1"/>
</dbReference>
<keyword evidence="2" id="KW-0808">Transferase</keyword>
<gene>
    <name evidence="6" type="ordered locus">Halhy_1791</name>
</gene>
<dbReference type="InterPro" id="IPR043129">
    <property type="entry name" value="ATPase_NBD"/>
</dbReference>
<evidence type="ECO:0000256" key="4">
    <source>
        <dbReference type="ARBA" id="ARBA00022777"/>
    </source>
</evidence>
<keyword evidence="7" id="KW-1185">Reference proteome</keyword>
<dbReference type="PROSITE" id="PS01075">
    <property type="entry name" value="ACETATE_KINASE_1"/>
    <property type="match status" value="1"/>
</dbReference>
<proteinExistence type="inferred from homology"/>
<dbReference type="STRING" id="760192.Halhy_1791"/>
<dbReference type="KEGG" id="hhy:Halhy_1791"/>
<dbReference type="RefSeq" id="WP_013764230.1">
    <property type="nucleotide sequence ID" value="NC_015510.1"/>
</dbReference>
<keyword evidence="5" id="KW-0067">ATP-binding</keyword>
<sequence length="106" mass="11840">MELDKKCVLTINSGSSSIKFALYKIEEPLTQLFYGKMESIGIKNTKLSFSKTGANQKNSVDVTVLGHAAAANFLIDWLEKQDDFGAVKAIGHRIVYGMKQRHARNY</sequence>
<organism evidence="6 7">
    <name type="scientific">Haliscomenobacter hydrossis (strain ATCC 27775 / DSM 1100 / LMG 10767 / O)</name>
    <dbReference type="NCBI Taxonomy" id="760192"/>
    <lineage>
        <taxon>Bacteria</taxon>
        <taxon>Pseudomonadati</taxon>
        <taxon>Bacteroidota</taxon>
        <taxon>Saprospiria</taxon>
        <taxon>Saprospirales</taxon>
        <taxon>Haliscomenobacteraceae</taxon>
        <taxon>Haliscomenobacter</taxon>
    </lineage>
</organism>
<keyword evidence="3" id="KW-0547">Nucleotide-binding</keyword>
<evidence type="ECO:0000256" key="1">
    <source>
        <dbReference type="ARBA" id="ARBA00008748"/>
    </source>
</evidence>
<evidence type="ECO:0000256" key="3">
    <source>
        <dbReference type="ARBA" id="ARBA00022741"/>
    </source>
</evidence>
<reference key="2">
    <citation type="submission" date="2011-04" db="EMBL/GenBank/DDBJ databases">
        <title>Complete sequence of chromosome of Haliscomenobacter hydrossis DSM 1100.</title>
        <authorList>
            <consortium name="US DOE Joint Genome Institute (JGI-PGF)"/>
            <person name="Lucas S."/>
            <person name="Han J."/>
            <person name="Lapidus A."/>
            <person name="Bruce D."/>
            <person name="Goodwin L."/>
            <person name="Pitluck S."/>
            <person name="Peters L."/>
            <person name="Kyrpides N."/>
            <person name="Mavromatis K."/>
            <person name="Ivanova N."/>
            <person name="Ovchinnikova G."/>
            <person name="Pagani I."/>
            <person name="Daligault H."/>
            <person name="Detter J.C."/>
            <person name="Han C."/>
            <person name="Land M."/>
            <person name="Hauser L."/>
            <person name="Markowitz V."/>
            <person name="Cheng J.-F."/>
            <person name="Hugenholtz P."/>
            <person name="Woyke T."/>
            <person name="Wu D."/>
            <person name="Verbarg S."/>
            <person name="Frueling A."/>
            <person name="Brambilla E."/>
            <person name="Klenk H.-P."/>
            <person name="Eisen J.A."/>
        </authorList>
    </citation>
    <scope>NUCLEOTIDE SEQUENCE</scope>
    <source>
        <strain>DSM 1100</strain>
    </source>
</reference>
<evidence type="ECO:0000313" key="6">
    <source>
        <dbReference type="EMBL" id="AEE49677.1"/>
    </source>
</evidence>